<accession>A0ABU3X7C1</accession>
<name>A0ABU3X7C1_9BACI</name>
<gene>
    <name evidence="1" type="ORF">RYX56_05320</name>
    <name evidence="2" type="ORF">RYX56_05660</name>
</gene>
<organism evidence="1 3">
    <name type="scientific">Alkalihalophilus lindianensis</name>
    <dbReference type="NCBI Taxonomy" id="1630542"/>
    <lineage>
        <taxon>Bacteria</taxon>
        <taxon>Bacillati</taxon>
        <taxon>Bacillota</taxon>
        <taxon>Bacilli</taxon>
        <taxon>Bacillales</taxon>
        <taxon>Bacillaceae</taxon>
        <taxon>Alkalihalophilus</taxon>
    </lineage>
</organism>
<dbReference type="RefSeq" id="WP_317121090.1">
    <property type="nucleotide sequence ID" value="NZ_JAWJBA010000001.1"/>
</dbReference>
<reference evidence="1 3" key="1">
    <citation type="submission" date="2023-10" db="EMBL/GenBank/DDBJ databases">
        <title>Screening of Alkalihalobacillus lindianensis BZ-TG-R113 and Its Alleviation of Salt Stress on Rapeseed Growth.</title>
        <authorList>
            <person name="Zhao B."/>
            <person name="Guo T."/>
        </authorList>
    </citation>
    <scope>NUCLEOTIDE SEQUENCE [LARGE SCALE GENOMIC DNA]</scope>
    <source>
        <strain evidence="1 3">BZ-TG-R113</strain>
    </source>
</reference>
<dbReference type="Proteomes" id="UP001287282">
    <property type="component" value="Unassembled WGS sequence"/>
</dbReference>
<evidence type="ECO:0000313" key="2">
    <source>
        <dbReference type="EMBL" id="MDV2683861.1"/>
    </source>
</evidence>
<evidence type="ECO:0008006" key="4">
    <source>
        <dbReference type="Google" id="ProtNLM"/>
    </source>
</evidence>
<evidence type="ECO:0000313" key="3">
    <source>
        <dbReference type="Proteomes" id="UP001287282"/>
    </source>
</evidence>
<comment type="caution">
    <text evidence="1">The sequence shown here is derived from an EMBL/GenBank/DDBJ whole genome shotgun (WGS) entry which is preliminary data.</text>
</comment>
<sequence length="54" mass="6440">MGTHKTKSTFNKLAEERKRKVEEELENQFKKPILHKAINSKEVYIPLDTERLWG</sequence>
<proteinExistence type="predicted"/>
<dbReference type="EMBL" id="JAWJBA010000001">
    <property type="protein sequence ID" value="MDV2683795.1"/>
    <property type="molecule type" value="Genomic_DNA"/>
</dbReference>
<protein>
    <recommendedName>
        <fullName evidence="4">Fur-regulated basic protein B</fullName>
    </recommendedName>
</protein>
<evidence type="ECO:0000313" key="1">
    <source>
        <dbReference type="EMBL" id="MDV2683795.1"/>
    </source>
</evidence>
<keyword evidence="3" id="KW-1185">Reference proteome</keyword>
<dbReference type="EMBL" id="JAWJBA010000001">
    <property type="protein sequence ID" value="MDV2683861.1"/>
    <property type="molecule type" value="Genomic_DNA"/>
</dbReference>